<accession>A0A7W7CPS8</accession>
<gene>
    <name evidence="2" type="ORF">BKA14_002637</name>
</gene>
<feature type="transmembrane region" description="Helical" evidence="1">
    <location>
        <begin position="110"/>
        <end position="131"/>
    </location>
</feature>
<proteinExistence type="predicted"/>
<feature type="transmembrane region" description="Helical" evidence="1">
    <location>
        <begin position="245"/>
        <end position="266"/>
    </location>
</feature>
<keyword evidence="1" id="KW-1133">Transmembrane helix</keyword>
<feature type="transmembrane region" description="Helical" evidence="1">
    <location>
        <begin position="215"/>
        <end position="233"/>
    </location>
</feature>
<dbReference type="Proteomes" id="UP000542742">
    <property type="component" value="Unassembled WGS sequence"/>
</dbReference>
<feature type="transmembrane region" description="Helical" evidence="1">
    <location>
        <begin position="25"/>
        <end position="49"/>
    </location>
</feature>
<keyword evidence="1" id="KW-0472">Membrane</keyword>
<keyword evidence="1" id="KW-0812">Transmembrane</keyword>
<comment type="caution">
    <text evidence="2">The sequence shown here is derived from an EMBL/GenBank/DDBJ whole genome shotgun (WGS) entry which is preliminary data.</text>
</comment>
<feature type="transmembrane region" description="Helical" evidence="1">
    <location>
        <begin position="190"/>
        <end position="209"/>
    </location>
</feature>
<dbReference type="AlphaFoldDB" id="A0A7W7CPS8"/>
<sequence length="618" mass="62731">MSSTLAVSSRDELGGHVSGGEWRRLLAVVLPVVAGLLLVSTLLDVGLGAGRLVVVDGVPQALSGDLPAGLKAVASVAFWVVGLVGGAWAVTRAAGPREALWEGVKSLPSYGVGLIAVGGGAFLAVWAAAGIGRGDAGVVLVLGVLLTVALAAARLLLNGINRSVGAHRPAEVSRISEWTGAGPMPAWGEAALFLVGGAGVPVLAAYGWARAGLPGSEVVLLAVALVLQVRLATRKHARAAGSGRTRVWPGAAALAAAVVVAAGVVLTNPYGAPVVRTHGAGPAGPMAVAWPAGQHPVIVTNGGVRFCDDDLCRDFTDVNGGPATVEGYGAATVGADGTVVKTAVRGGPATGGPFVHLGRCVRAGCSQAWLPVRASAAEKLDLEVARVEAAGAAAPDGALWFFVAVPVAGGEHGQYRFSLIRCADPACAAPQRHQVGTVARTPQDGYPDGSRARLTIGADGRPEASFWLGYSILRYGCEPVTCANPKQSAPDAGPPGAAWAVAGDRTVVLFGGELRDGETTASVAGSSSAGHAAIAVAGSSVYVAAAQPGDGPAGFRFSVGESVPHWRQTVWRCRDRHCDSVPMDAYDNGERSQLLAVSEDGRVLVVRYDRIALLETPF</sequence>
<dbReference type="EMBL" id="JACHMF010000001">
    <property type="protein sequence ID" value="MBB4692489.1"/>
    <property type="molecule type" value="Genomic_DNA"/>
</dbReference>
<feature type="transmembrane region" description="Helical" evidence="1">
    <location>
        <begin position="137"/>
        <end position="157"/>
    </location>
</feature>
<evidence type="ECO:0000313" key="3">
    <source>
        <dbReference type="Proteomes" id="UP000542742"/>
    </source>
</evidence>
<organism evidence="2 3">
    <name type="scientific">Paractinoplanes abujensis</name>
    <dbReference type="NCBI Taxonomy" id="882441"/>
    <lineage>
        <taxon>Bacteria</taxon>
        <taxon>Bacillati</taxon>
        <taxon>Actinomycetota</taxon>
        <taxon>Actinomycetes</taxon>
        <taxon>Micromonosporales</taxon>
        <taxon>Micromonosporaceae</taxon>
        <taxon>Paractinoplanes</taxon>
    </lineage>
</organism>
<evidence type="ECO:0000313" key="2">
    <source>
        <dbReference type="EMBL" id="MBB4692489.1"/>
    </source>
</evidence>
<dbReference type="RefSeq" id="WP_184951203.1">
    <property type="nucleotide sequence ID" value="NZ_BOMC01000077.1"/>
</dbReference>
<reference evidence="2 3" key="1">
    <citation type="submission" date="2020-08" db="EMBL/GenBank/DDBJ databases">
        <title>Sequencing the genomes of 1000 actinobacteria strains.</title>
        <authorList>
            <person name="Klenk H.-P."/>
        </authorList>
    </citation>
    <scope>NUCLEOTIDE SEQUENCE [LARGE SCALE GENOMIC DNA]</scope>
    <source>
        <strain evidence="2 3">DSM 45518</strain>
    </source>
</reference>
<protein>
    <submittedName>
        <fullName evidence="2">Uncharacterized protein</fullName>
    </submittedName>
</protein>
<keyword evidence="3" id="KW-1185">Reference proteome</keyword>
<name>A0A7W7CPS8_9ACTN</name>
<evidence type="ECO:0000256" key="1">
    <source>
        <dbReference type="SAM" id="Phobius"/>
    </source>
</evidence>
<feature type="transmembrane region" description="Helical" evidence="1">
    <location>
        <begin position="69"/>
        <end position="90"/>
    </location>
</feature>